<evidence type="ECO:0000313" key="2">
    <source>
        <dbReference type="EMBL" id="KAF9448893.1"/>
    </source>
</evidence>
<feature type="transmembrane region" description="Helical" evidence="1">
    <location>
        <begin position="39"/>
        <end position="64"/>
    </location>
</feature>
<dbReference type="AlphaFoldDB" id="A0A9P5XCK5"/>
<organism evidence="2 3">
    <name type="scientific">Macrolepiota fuliginosa MF-IS2</name>
    <dbReference type="NCBI Taxonomy" id="1400762"/>
    <lineage>
        <taxon>Eukaryota</taxon>
        <taxon>Fungi</taxon>
        <taxon>Dikarya</taxon>
        <taxon>Basidiomycota</taxon>
        <taxon>Agaricomycotina</taxon>
        <taxon>Agaricomycetes</taxon>
        <taxon>Agaricomycetidae</taxon>
        <taxon>Agaricales</taxon>
        <taxon>Agaricineae</taxon>
        <taxon>Agaricaceae</taxon>
        <taxon>Macrolepiota</taxon>
    </lineage>
</organism>
<keyword evidence="1" id="KW-0812">Transmembrane</keyword>
<keyword evidence="1" id="KW-0472">Membrane</keyword>
<comment type="caution">
    <text evidence="2">The sequence shown here is derived from an EMBL/GenBank/DDBJ whole genome shotgun (WGS) entry which is preliminary data.</text>
</comment>
<dbReference type="EMBL" id="MU151146">
    <property type="protein sequence ID" value="KAF9448893.1"/>
    <property type="molecule type" value="Genomic_DNA"/>
</dbReference>
<protein>
    <submittedName>
        <fullName evidence="2">Uncharacterized protein</fullName>
    </submittedName>
</protein>
<keyword evidence="3" id="KW-1185">Reference proteome</keyword>
<evidence type="ECO:0000313" key="3">
    <source>
        <dbReference type="Proteomes" id="UP000807342"/>
    </source>
</evidence>
<evidence type="ECO:0000256" key="1">
    <source>
        <dbReference type="SAM" id="Phobius"/>
    </source>
</evidence>
<name>A0A9P5XCK5_9AGAR</name>
<keyword evidence="1" id="KW-1133">Transmembrane helix</keyword>
<dbReference type="Proteomes" id="UP000807342">
    <property type="component" value="Unassembled WGS sequence"/>
</dbReference>
<proteinExistence type="predicted"/>
<reference evidence="2" key="1">
    <citation type="submission" date="2020-11" db="EMBL/GenBank/DDBJ databases">
        <authorList>
            <consortium name="DOE Joint Genome Institute"/>
            <person name="Ahrendt S."/>
            <person name="Riley R."/>
            <person name="Andreopoulos W."/>
            <person name="Labutti K."/>
            <person name="Pangilinan J."/>
            <person name="Ruiz-Duenas F.J."/>
            <person name="Barrasa J.M."/>
            <person name="Sanchez-Garcia M."/>
            <person name="Camarero S."/>
            <person name="Miyauchi S."/>
            <person name="Serrano A."/>
            <person name="Linde D."/>
            <person name="Babiker R."/>
            <person name="Drula E."/>
            <person name="Ayuso-Fernandez I."/>
            <person name="Pacheco R."/>
            <person name="Padilla G."/>
            <person name="Ferreira P."/>
            <person name="Barriuso J."/>
            <person name="Kellner H."/>
            <person name="Castanera R."/>
            <person name="Alfaro M."/>
            <person name="Ramirez L."/>
            <person name="Pisabarro A.G."/>
            <person name="Kuo A."/>
            <person name="Tritt A."/>
            <person name="Lipzen A."/>
            <person name="He G."/>
            <person name="Yan M."/>
            <person name="Ng V."/>
            <person name="Cullen D."/>
            <person name="Martin F."/>
            <person name="Rosso M.-N."/>
            <person name="Henrissat B."/>
            <person name="Hibbett D."/>
            <person name="Martinez A.T."/>
            <person name="Grigoriev I.V."/>
        </authorList>
    </citation>
    <scope>NUCLEOTIDE SEQUENCE</scope>
    <source>
        <strain evidence="2">MF-IS2</strain>
    </source>
</reference>
<accession>A0A9P5XCK5</accession>
<sequence length="107" mass="12120">MEQWGEIYSGLNILTWNHLENHTEALPRGRGIHPYNPTLILYLSLGECLVVPLVPQMLYITMYLPMIKSPTRGQRSTVSSWQTTGPRLSSVGNSFWNPVAPRLPICL</sequence>
<gene>
    <name evidence="2" type="ORF">P691DRAFT_593252</name>
</gene>